<proteinExistence type="predicted"/>
<feature type="non-terminal residue" evidence="1">
    <location>
        <position position="1"/>
    </location>
</feature>
<evidence type="ECO:0000313" key="2">
    <source>
        <dbReference type="Proteomes" id="UP000257109"/>
    </source>
</evidence>
<gene>
    <name evidence="1" type="ORF">CR513_09831</name>
</gene>
<comment type="caution">
    <text evidence="1">The sequence shown here is derived from an EMBL/GenBank/DDBJ whole genome shotgun (WGS) entry which is preliminary data.</text>
</comment>
<dbReference type="OrthoDB" id="10254310at2759"/>
<keyword evidence="2" id="KW-1185">Reference proteome</keyword>
<protein>
    <submittedName>
        <fullName evidence="1">Uncharacterized protein</fullName>
    </submittedName>
</protein>
<accession>A0A371HTW3</accession>
<dbReference type="AlphaFoldDB" id="A0A371HTW3"/>
<dbReference type="EMBL" id="QJKJ01001725">
    <property type="protein sequence ID" value="RDY06226.1"/>
    <property type="molecule type" value="Genomic_DNA"/>
</dbReference>
<reference evidence="1" key="1">
    <citation type="submission" date="2018-05" db="EMBL/GenBank/DDBJ databases">
        <title>Draft genome of Mucuna pruriens seed.</title>
        <authorList>
            <person name="Nnadi N.E."/>
            <person name="Vos R."/>
            <person name="Hasami M.H."/>
            <person name="Devisetty U.K."/>
            <person name="Aguiy J.C."/>
        </authorList>
    </citation>
    <scope>NUCLEOTIDE SEQUENCE [LARGE SCALE GENOMIC DNA]</scope>
    <source>
        <strain evidence="1">JCA_2017</strain>
    </source>
</reference>
<sequence>MTCGCLPTHWPRTTPSSKLDASHISSNGCSQFGAWRISVEFTTTIVVDEIVVVQAKKTKEHERQHPPKRAVKMNEFIPPGQSSLATAELVGADLELRLGFGLGLVSTDHAYTHPKNQVIQSIHGSTPSLIPKQPEDDKASHWPYALKLSILCFQFDSEKCEALKRLLALIVQGFDVSNFFPQVPIDPCLPNYSSLTSSSISLYITPNSYLKPWTQPR</sequence>
<evidence type="ECO:0000313" key="1">
    <source>
        <dbReference type="EMBL" id="RDY06226.1"/>
    </source>
</evidence>
<dbReference type="Proteomes" id="UP000257109">
    <property type="component" value="Unassembled WGS sequence"/>
</dbReference>
<organism evidence="1 2">
    <name type="scientific">Mucuna pruriens</name>
    <name type="common">Velvet bean</name>
    <name type="synonym">Dolichos pruriens</name>
    <dbReference type="NCBI Taxonomy" id="157652"/>
    <lineage>
        <taxon>Eukaryota</taxon>
        <taxon>Viridiplantae</taxon>
        <taxon>Streptophyta</taxon>
        <taxon>Embryophyta</taxon>
        <taxon>Tracheophyta</taxon>
        <taxon>Spermatophyta</taxon>
        <taxon>Magnoliopsida</taxon>
        <taxon>eudicotyledons</taxon>
        <taxon>Gunneridae</taxon>
        <taxon>Pentapetalae</taxon>
        <taxon>rosids</taxon>
        <taxon>fabids</taxon>
        <taxon>Fabales</taxon>
        <taxon>Fabaceae</taxon>
        <taxon>Papilionoideae</taxon>
        <taxon>50 kb inversion clade</taxon>
        <taxon>NPAAA clade</taxon>
        <taxon>indigoferoid/millettioid clade</taxon>
        <taxon>Phaseoleae</taxon>
        <taxon>Mucuna</taxon>
    </lineage>
</organism>
<name>A0A371HTW3_MUCPR</name>